<name>C5L6R3_PERM5</name>
<dbReference type="GeneID" id="9041823"/>
<evidence type="ECO:0000313" key="1">
    <source>
        <dbReference type="EMBL" id="EER07581.1"/>
    </source>
</evidence>
<keyword evidence="2" id="KW-1185">Reference proteome</keyword>
<feature type="non-terminal residue" evidence="1">
    <location>
        <position position="66"/>
    </location>
</feature>
<accession>C5L6R3</accession>
<dbReference type="InParanoid" id="C5L6R3"/>
<organism evidence="2">
    <name type="scientific">Perkinsus marinus (strain ATCC 50983 / TXsc)</name>
    <dbReference type="NCBI Taxonomy" id="423536"/>
    <lineage>
        <taxon>Eukaryota</taxon>
        <taxon>Sar</taxon>
        <taxon>Alveolata</taxon>
        <taxon>Perkinsozoa</taxon>
        <taxon>Perkinsea</taxon>
        <taxon>Perkinsida</taxon>
        <taxon>Perkinsidae</taxon>
        <taxon>Perkinsus</taxon>
    </lineage>
</organism>
<evidence type="ECO:0000313" key="2">
    <source>
        <dbReference type="Proteomes" id="UP000007800"/>
    </source>
</evidence>
<gene>
    <name evidence="1" type="ORF">Pmar_PMAR005044</name>
</gene>
<feature type="non-terminal residue" evidence="1">
    <location>
        <position position="1"/>
    </location>
</feature>
<reference evidence="1 2" key="1">
    <citation type="submission" date="2008-07" db="EMBL/GenBank/DDBJ databases">
        <authorList>
            <person name="El-Sayed N."/>
            <person name="Caler E."/>
            <person name="Inman J."/>
            <person name="Amedeo P."/>
            <person name="Hass B."/>
            <person name="Wortman J."/>
        </authorList>
    </citation>
    <scope>NUCLEOTIDE SEQUENCE [LARGE SCALE GENOMIC DNA]</scope>
    <source>
        <strain evidence="2">ATCC 50983 / TXsc</strain>
    </source>
</reference>
<sequence>VLEIECREEESALQIATWGKAVISELAVSKDILKSCSSVRIDNIKNSFTLRKASYQPTSIAQTHPD</sequence>
<dbReference type="Proteomes" id="UP000007800">
    <property type="component" value="Unassembled WGS sequence"/>
</dbReference>
<protein>
    <submittedName>
        <fullName evidence="1">Uncharacterized protein</fullName>
    </submittedName>
</protein>
<dbReference type="AlphaFoldDB" id="C5L6R3"/>
<proteinExistence type="predicted"/>
<dbReference type="EMBL" id="GG679820">
    <property type="protein sequence ID" value="EER07581.1"/>
    <property type="molecule type" value="Genomic_DNA"/>
</dbReference>
<dbReference type="RefSeq" id="XP_002775765.1">
    <property type="nucleotide sequence ID" value="XM_002775719.1"/>
</dbReference>